<comment type="caution">
    <text evidence="3">The sequence shown here is derived from an EMBL/GenBank/DDBJ whole genome shotgun (WGS) entry which is preliminary data.</text>
</comment>
<dbReference type="Pfam" id="PF01408">
    <property type="entry name" value="GFO_IDH_MocA"/>
    <property type="match status" value="1"/>
</dbReference>
<dbReference type="Proteomes" id="UP000287224">
    <property type="component" value="Unassembled WGS sequence"/>
</dbReference>
<gene>
    <name evidence="3" type="ORF">KDAU_53540</name>
</gene>
<organism evidence="3 4">
    <name type="scientific">Dictyobacter aurantiacus</name>
    <dbReference type="NCBI Taxonomy" id="1936993"/>
    <lineage>
        <taxon>Bacteria</taxon>
        <taxon>Bacillati</taxon>
        <taxon>Chloroflexota</taxon>
        <taxon>Ktedonobacteria</taxon>
        <taxon>Ktedonobacterales</taxon>
        <taxon>Dictyobacteraceae</taxon>
        <taxon>Dictyobacter</taxon>
    </lineage>
</organism>
<protein>
    <recommendedName>
        <fullName evidence="2">Gfo/Idh/MocA-like oxidoreductase N-terminal domain-containing protein</fullName>
    </recommendedName>
</protein>
<feature type="domain" description="Gfo/Idh/MocA-like oxidoreductase N-terminal" evidence="2">
    <location>
        <begin position="7"/>
        <end position="115"/>
    </location>
</feature>
<dbReference type="InterPro" id="IPR051450">
    <property type="entry name" value="Gfo/Idh/MocA_Oxidoreductases"/>
</dbReference>
<feature type="region of interest" description="Disordered" evidence="1">
    <location>
        <begin position="184"/>
        <end position="203"/>
    </location>
</feature>
<dbReference type="OrthoDB" id="9772350at2"/>
<dbReference type="InterPro" id="IPR000683">
    <property type="entry name" value="Gfo/Idh/MocA-like_OxRdtase_N"/>
</dbReference>
<dbReference type="GO" id="GO:0000166">
    <property type="term" value="F:nucleotide binding"/>
    <property type="evidence" value="ECO:0007669"/>
    <property type="project" value="InterPro"/>
</dbReference>
<evidence type="ECO:0000259" key="2">
    <source>
        <dbReference type="Pfam" id="PF01408"/>
    </source>
</evidence>
<dbReference type="PANTHER" id="PTHR43377">
    <property type="entry name" value="BILIVERDIN REDUCTASE A"/>
    <property type="match status" value="1"/>
</dbReference>
<evidence type="ECO:0000256" key="1">
    <source>
        <dbReference type="SAM" id="MobiDB-lite"/>
    </source>
</evidence>
<dbReference type="InterPro" id="IPR036291">
    <property type="entry name" value="NAD(P)-bd_dom_sf"/>
</dbReference>
<feature type="compositionally biased region" description="Polar residues" evidence="1">
    <location>
        <begin position="194"/>
        <end position="203"/>
    </location>
</feature>
<dbReference type="RefSeq" id="WP_126600269.1">
    <property type="nucleotide sequence ID" value="NZ_BIFQ01000002.1"/>
</dbReference>
<evidence type="ECO:0000313" key="3">
    <source>
        <dbReference type="EMBL" id="GCE08025.1"/>
    </source>
</evidence>
<dbReference type="PANTHER" id="PTHR43377:SF1">
    <property type="entry name" value="BILIVERDIN REDUCTASE A"/>
    <property type="match status" value="1"/>
</dbReference>
<accession>A0A401ZMD4</accession>
<evidence type="ECO:0000313" key="4">
    <source>
        <dbReference type="Proteomes" id="UP000287224"/>
    </source>
</evidence>
<reference evidence="4" key="1">
    <citation type="submission" date="2018-12" db="EMBL/GenBank/DDBJ databases">
        <title>Tengunoibacter tsumagoiensis gen. nov., sp. nov., Dictyobacter kobayashii sp. nov., D. alpinus sp. nov., and D. joshuensis sp. nov. and description of Dictyobacteraceae fam. nov. within the order Ktedonobacterales isolated from Tengu-no-mugimeshi.</title>
        <authorList>
            <person name="Wang C.M."/>
            <person name="Zheng Y."/>
            <person name="Sakai Y."/>
            <person name="Toyoda A."/>
            <person name="Minakuchi Y."/>
            <person name="Abe K."/>
            <person name="Yokota A."/>
            <person name="Yabe S."/>
        </authorList>
    </citation>
    <scope>NUCLEOTIDE SEQUENCE [LARGE SCALE GENOMIC DNA]</scope>
    <source>
        <strain evidence="4">S-27</strain>
    </source>
</reference>
<dbReference type="AlphaFoldDB" id="A0A401ZMD4"/>
<keyword evidence="4" id="KW-1185">Reference proteome</keyword>
<name>A0A401ZMD4_9CHLR</name>
<dbReference type="Gene3D" id="3.40.50.720">
    <property type="entry name" value="NAD(P)-binding Rossmann-like Domain"/>
    <property type="match status" value="1"/>
</dbReference>
<dbReference type="SUPFAM" id="SSF51735">
    <property type="entry name" value="NAD(P)-binding Rossmann-fold domains"/>
    <property type="match status" value="1"/>
</dbReference>
<dbReference type="EMBL" id="BIFQ01000002">
    <property type="protein sequence ID" value="GCE08025.1"/>
    <property type="molecule type" value="Genomic_DNA"/>
</dbReference>
<proteinExistence type="predicted"/>
<sequence>MQRRIVFGIVGGGWRSTFFVQIARALPQRFHISGVVVRDAEKGAQFEQQWDVPTFRTLDDLLNAGKLDFVVLSVPWATTPVLMHELSQRQIPVLAETPPAPDVEGLRSLRPLIESGAKVQVAEQYQFQPLHAARLRLVQEGRLGQISQVQISVAHGYHGISLLRQFLGVGFALPTITARSFESPLVASPDRSGPPTQEETQPSRQVIAELDFGGCLGIYDFCDDQYFSWIRSPRLLVRGERGEINNREVRYLQDVRTPISFELQRQNAGEYGNLEGYYLKGIMAGSEWIYQNPFIPGRLSDDEIAIATCLEKMAIYVDEGVEFYGLAQASQDHYLSILIQEAVKSGRQQPAGL</sequence>